<feature type="transmembrane region" description="Helical" evidence="5">
    <location>
        <begin position="239"/>
        <end position="259"/>
    </location>
</feature>
<dbReference type="GO" id="GO:0016020">
    <property type="term" value="C:membrane"/>
    <property type="evidence" value="ECO:0007669"/>
    <property type="project" value="UniProtKB-SubCell"/>
</dbReference>
<evidence type="ECO:0000256" key="2">
    <source>
        <dbReference type="ARBA" id="ARBA00022692"/>
    </source>
</evidence>
<dbReference type="Pfam" id="PF04932">
    <property type="entry name" value="Wzy_C"/>
    <property type="match status" value="1"/>
</dbReference>
<feature type="transmembrane region" description="Helical" evidence="5">
    <location>
        <begin position="366"/>
        <end position="390"/>
    </location>
</feature>
<feature type="transmembrane region" description="Helical" evidence="5">
    <location>
        <begin position="20"/>
        <end position="52"/>
    </location>
</feature>
<dbReference type="RefSeq" id="WP_283548077.1">
    <property type="nucleotide sequence ID" value="NZ_CP114512.1"/>
</dbReference>
<evidence type="ECO:0000313" key="8">
    <source>
        <dbReference type="Proteomes" id="UP001224533"/>
    </source>
</evidence>
<feature type="transmembrane region" description="Helical" evidence="5">
    <location>
        <begin position="179"/>
        <end position="195"/>
    </location>
</feature>
<dbReference type="AlphaFoldDB" id="A0ABD7YVP9"/>
<feature type="transmembrane region" description="Helical" evidence="5">
    <location>
        <begin position="64"/>
        <end position="82"/>
    </location>
</feature>
<comment type="subcellular location">
    <subcellularLocation>
        <location evidence="1">Membrane</location>
        <topology evidence="1">Multi-pass membrane protein</topology>
    </subcellularLocation>
</comment>
<keyword evidence="4 5" id="KW-0472">Membrane</keyword>
<dbReference type="EMBL" id="CP114509">
    <property type="protein sequence ID" value="WHS18081.1"/>
    <property type="molecule type" value="Genomic_DNA"/>
</dbReference>
<dbReference type="PANTHER" id="PTHR37422">
    <property type="entry name" value="TEICHURONIC ACID BIOSYNTHESIS PROTEIN TUAE"/>
    <property type="match status" value="1"/>
</dbReference>
<evidence type="ECO:0000256" key="4">
    <source>
        <dbReference type="ARBA" id="ARBA00023136"/>
    </source>
</evidence>
<protein>
    <submittedName>
        <fullName evidence="7">O-antigen ligase family protein</fullName>
    </submittedName>
</protein>
<dbReference type="PANTHER" id="PTHR37422:SF13">
    <property type="entry name" value="LIPOPOLYSACCHARIDE BIOSYNTHESIS PROTEIN PA4999-RELATED"/>
    <property type="match status" value="1"/>
</dbReference>
<reference evidence="7 8" key="1">
    <citation type="submission" date="2022-12" db="EMBL/GenBank/DDBJ databases">
        <title>Assessment of beneficial effects and identification of host adaptation-associated genes of Ligilactobacillus salivarius isolated from Meles meles.</title>
        <authorList>
            <person name="Wang Y."/>
        </authorList>
    </citation>
    <scope>NUCLEOTIDE SEQUENCE [LARGE SCALE GENOMIC DNA]</scope>
    <source>
        <strain evidence="7 8">S35</strain>
    </source>
</reference>
<evidence type="ECO:0000259" key="6">
    <source>
        <dbReference type="Pfam" id="PF04932"/>
    </source>
</evidence>
<dbReference type="InterPro" id="IPR007016">
    <property type="entry name" value="O-antigen_ligase-rel_domated"/>
</dbReference>
<evidence type="ECO:0000256" key="3">
    <source>
        <dbReference type="ARBA" id="ARBA00022989"/>
    </source>
</evidence>
<keyword evidence="2 5" id="KW-0812">Transmembrane</keyword>
<keyword evidence="7" id="KW-0436">Ligase</keyword>
<evidence type="ECO:0000256" key="1">
    <source>
        <dbReference type="ARBA" id="ARBA00004141"/>
    </source>
</evidence>
<keyword evidence="3 5" id="KW-1133">Transmembrane helix</keyword>
<dbReference type="Proteomes" id="UP001224533">
    <property type="component" value="Chromosome"/>
</dbReference>
<accession>A0ABD7YVP9</accession>
<evidence type="ECO:0000313" key="7">
    <source>
        <dbReference type="EMBL" id="WHS18081.1"/>
    </source>
</evidence>
<feature type="transmembrane region" description="Helical" evidence="5">
    <location>
        <begin position="118"/>
        <end position="136"/>
    </location>
</feature>
<evidence type="ECO:0000256" key="5">
    <source>
        <dbReference type="SAM" id="Phobius"/>
    </source>
</evidence>
<feature type="domain" description="O-antigen ligase-related" evidence="6">
    <location>
        <begin position="204"/>
        <end position="345"/>
    </location>
</feature>
<proteinExistence type="predicted"/>
<feature type="transmembrane region" description="Helical" evidence="5">
    <location>
        <begin position="202"/>
        <end position="227"/>
    </location>
</feature>
<feature type="transmembrane region" description="Helical" evidence="5">
    <location>
        <begin position="88"/>
        <end position="106"/>
    </location>
</feature>
<name>A0ABD7YVP9_9LACO</name>
<dbReference type="GO" id="GO:0016874">
    <property type="term" value="F:ligase activity"/>
    <property type="evidence" value="ECO:0007669"/>
    <property type="project" value="UniProtKB-KW"/>
</dbReference>
<organism evidence="7 8">
    <name type="scientific">Ligilactobacillus salivarius</name>
    <dbReference type="NCBI Taxonomy" id="1624"/>
    <lineage>
        <taxon>Bacteria</taxon>
        <taxon>Bacillati</taxon>
        <taxon>Bacillota</taxon>
        <taxon>Bacilli</taxon>
        <taxon>Lactobacillales</taxon>
        <taxon>Lactobacillaceae</taxon>
        <taxon>Ligilactobacillus</taxon>
    </lineage>
</organism>
<gene>
    <name evidence="7" type="ORF">O2U02_02335</name>
</gene>
<sequence>MLEEIILLRSSDIFGNKFVLIFINATLYSCISVLTFRLYDLVILVSFMYLFISKKGDLRVPGRIFILLFFTTLITMVHEISSDGLLEVERYIMSMLLVVVMVNLTYKFEELYTPLKYISLAALYNSIMIYFFIYLGKISKVTGSLFASNIYIYNQQKVDSYAKSFDVRMNGFFSDPNKYMVFCFALIIIIELFIINRETKMLRFIIICAAIMSLSRTALIVIAAYIFFKQLYFEKKKSFDMFVLEITIVVGILVILSIIPDAIFNLNNGTYDVAAKLLGRDKTLEMNTSIANDNRIIIWHDAIQYIQQHFLLGNGWLSFEKLLPYPTHNTLLQLILDGGLIFTVGYIIFFYPLFKMKKWYLTLTCYLIPTMLLELADYRMWYFILAIILLGKEKDDKDSIYIGTSYD</sequence>
<dbReference type="InterPro" id="IPR051533">
    <property type="entry name" value="WaaL-like"/>
</dbReference>
<feature type="transmembrane region" description="Helical" evidence="5">
    <location>
        <begin position="331"/>
        <end position="354"/>
    </location>
</feature>